<name>A0ABM1B2B5_LIMPO</name>
<gene>
    <name evidence="6" type="primary">LOC106458391</name>
</gene>
<dbReference type="GeneID" id="106458391"/>
<evidence type="ECO:0000256" key="2">
    <source>
        <dbReference type="ARBA" id="ARBA00015736"/>
    </source>
</evidence>
<evidence type="ECO:0000313" key="5">
    <source>
        <dbReference type="Proteomes" id="UP000694941"/>
    </source>
</evidence>
<dbReference type="Proteomes" id="UP000694941">
    <property type="component" value="Unplaced"/>
</dbReference>
<accession>A0ABM1B2B5</accession>
<keyword evidence="5" id="KW-1185">Reference proteome</keyword>
<sequence length="364" mass="41938">MGANSSSMSDLHSNEYLNRFVGKVAVSPNDPFWNQLLSFTFTPPRTCADCRLLEESVQSLLQTFLTNNLYTGNYRSLVHVFITRATELKASAQCENNIFTWQTFNAMFILRSVTKYFIQTVTEDNLVKQFQSNPQDDSGEKQQVDNASHALEKLLNVLVEIIVDVPILSSGWSLFGNGFVSSTETKFTKGSDSRIVIFFPRGPEKADGLRAPPTRCMLDLSVLEEVLRMVLEILNSCLTHQLGHNPNLIYTLLYKRHVFEAFRTHPTFQDIIQNLETVLTYFSARLDAVDANLTVSEVYEVIQEASLQWPRDKLKKFPELKFKYVEEEQPEEFFIPYVWSLVYHYSDLYWNTHNIILFNPHKGT</sequence>
<keyword evidence="4" id="KW-0449">Lipoprotein</keyword>
<evidence type="ECO:0000256" key="3">
    <source>
        <dbReference type="ARBA" id="ARBA00022707"/>
    </source>
</evidence>
<dbReference type="RefSeq" id="XP_013773357.1">
    <property type="nucleotide sequence ID" value="XM_013917903.2"/>
</dbReference>
<evidence type="ECO:0000256" key="1">
    <source>
        <dbReference type="ARBA" id="ARBA00010603"/>
    </source>
</evidence>
<evidence type="ECO:0000313" key="6">
    <source>
        <dbReference type="RefSeq" id="XP_013773357.1"/>
    </source>
</evidence>
<dbReference type="PANTHER" id="PTHR12895:SF9">
    <property type="entry name" value="DYMECLIN"/>
    <property type="match status" value="1"/>
</dbReference>
<proteinExistence type="inferred from homology"/>
<dbReference type="InterPro" id="IPR019142">
    <property type="entry name" value="Dymeclin"/>
</dbReference>
<reference evidence="6" key="1">
    <citation type="submission" date="2025-08" db="UniProtKB">
        <authorList>
            <consortium name="RefSeq"/>
        </authorList>
    </citation>
    <scope>IDENTIFICATION</scope>
    <source>
        <tissue evidence="6">Muscle</tissue>
    </source>
</reference>
<organism evidence="5 6">
    <name type="scientific">Limulus polyphemus</name>
    <name type="common">Atlantic horseshoe crab</name>
    <dbReference type="NCBI Taxonomy" id="6850"/>
    <lineage>
        <taxon>Eukaryota</taxon>
        <taxon>Metazoa</taxon>
        <taxon>Ecdysozoa</taxon>
        <taxon>Arthropoda</taxon>
        <taxon>Chelicerata</taxon>
        <taxon>Merostomata</taxon>
        <taxon>Xiphosura</taxon>
        <taxon>Limulidae</taxon>
        <taxon>Limulus</taxon>
    </lineage>
</organism>
<dbReference type="Pfam" id="PF09742">
    <property type="entry name" value="Dymeclin"/>
    <property type="match status" value="2"/>
</dbReference>
<dbReference type="PANTHER" id="PTHR12895">
    <property type="entry name" value="DYMECLIN"/>
    <property type="match status" value="1"/>
</dbReference>
<comment type="similarity">
    <text evidence="1">Belongs to the dymeclin family.</text>
</comment>
<evidence type="ECO:0000256" key="4">
    <source>
        <dbReference type="ARBA" id="ARBA00023288"/>
    </source>
</evidence>
<protein>
    <recommendedName>
        <fullName evidence="2">Dymeclin</fullName>
    </recommendedName>
</protein>
<keyword evidence="3" id="KW-0519">Myristate</keyword>